<gene>
    <name evidence="2" type="ORF">EYF80_020256</name>
</gene>
<evidence type="ECO:0000256" key="1">
    <source>
        <dbReference type="SAM" id="MobiDB-lite"/>
    </source>
</evidence>
<reference evidence="2 3" key="1">
    <citation type="submission" date="2019-03" db="EMBL/GenBank/DDBJ databases">
        <title>First draft genome of Liparis tanakae, snailfish: a comprehensive survey of snailfish specific genes.</title>
        <authorList>
            <person name="Kim W."/>
            <person name="Song I."/>
            <person name="Jeong J.-H."/>
            <person name="Kim D."/>
            <person name="Kim S."/>
            <person name="Ryu S."/>
            <person name="Song J.Y."/>
            <person name="Lee S.K."/>
        </authorList>
    </citation>
    <scope>NUCLEOTIDE SEQUENCE [LARGE SCALE GENOMIC DNA]</scope>
    <source>
        <tissue evidence="2">Muscle</tissue>
    </source>
</reference>
<evidence type="ECO:0000313" key="2">
    <source>
        <dbReference type="EMBL" id="TNN69611.1"/>
    </source>
</evidence>
<feature type="compositionally biased region" description="Basic and acidic residues" evidence="1">
    <location>
        <begin position="1"/>
        <end position="14"/>
    </location>
</feature>
<comment type="caution">
    <text evidence="2">The sequence shown here is derived from an EMBL/GenBank/DDBJ whole genome shotgun (WGS) entry which is preliminary data.</text>
</comment>
<proteinExistence type="predicted"/>
<accession>A0A4Z2HVJ9</accession>
<evidence type="ECO:0000313" key="3">
    <source>
        <dbReference type="Proteomes" id="UP000314294"/>
    </source>
</evidence>
<keyword evidence="3" id="KW-1185">Reference proteome</keyword>
<feature type="compositionally biased region" description="Basic and acidic residues" evidence="1">
    <location>
        <begin position="42"/>
        <end position="51"/>
    </location>
</feature>
<dbReference type="AlphaFoldDB" id="A0A4Z2HVJ9"/>
<feature type="region of interest" description="Disordered" evidence="1">
    <location>
        <begin position="1"/>
        <end position="57"/>
    </location>
</feature>
<name>A0A4Z2HVJ9_9TELE</name>
<sequence>MLSQWERREEEEHMKGRRVPQNSCSSSCRLQRRSSEISTPTRRGEHTRRFSDAGPLRGGRDADLALGEEECCTIGTRLLNKYEVQLEVNYRNNCDEFNSSNPTHPIRITEEVDY</sequence>
<dbReference type="EMBL" id="SRLO01000174">
    <property type="protein sequence ID" value="TNN69611.1"/>
    <property type="molecule type" value="Genomic_DNA"/>
</dbReference>
<dbReference type="Proteomes" id="UP000314294">
    <property type="component" value="Unassembled WGS sequence"/>
</dbReference>
<protein>
    <submittedName>
        <fullName evidence="2">Uncharacterized protein</fullName>
    </submittedName>
</protein>
<organism evidence="2 3">
    <name type="scientific">Liparis tanakae</name>
    <name type="common">Tanaka's snailfish</name>
    <dbReference type="NCBI Taxonomy" id="230148"/>
    <lineage>
        <taxon>Eukaryota</taxon>
        <taxon>Metazoa</taxon>
        <taxon>Chordata</taxon>
        <taxon>Craniata</taxon>
        <taxon>Vertebrata</taxon>
        <taxon>Euteleostomi</taxon>
        <taxon>Actinopterygii</taxon>
        <taxon>Neopterygii</taxon>
        <taxon>Teleostei</taxon>
        <taxon>Neoteleostei</taxon>
        <taxon>Acanthomorphata</taxon>
        <taxon>Eupercaria</taxon>
        <taxon>Perciformes</taxon>
        <taxon>Cottioidei</taxon>
        <taxon>Cottales</taxon>
        <taxon>Liparidae</taxon>
        <taxon>Liparis</taxon>
    </lineage>
</organism>